<evidence type="ECO:0000313" key="1">
    <source>
        <dbReference type="EMBL" id="KAF2475317.1"/>
    </source>
</evidence>
<keyword evidence="2" id="KW-1185">Reference proteome</keyword>
<sequence length="389" mass="44338">MVYMVRIGTFEETLLVLEEQLRRRVYLVLFKYLNPSMILLFRSSSLNHPVLLLSLGGSVENEFRKGWAFMVSEAWTELVHLQNPFYRNSEEKAKLLVQPLDKQGLDSLTLCDSKIKKVDVEACNQEYAMRRSDKAQLGRRVQPEWKAQLTNKQEKTQLHRTRNALAGPDERTHRMRLFGVNRGLHLHVLFRRLVPLPTRSKKERVALSRLTARNETFDVGLPQDDVLRPERFKEESPGFTVAFDPGRMQSFVGPSHLQDGGRLNGVGQGRDVYIVERTFPLTARAQKIAAGAFYDWDTMPRWVHALSLPLVLSPTIPQFALRLEGSSMEDEEMFVLTYTNPKIAAAGPSVIGSASRATLCFDCICPPPGWCPFTSLGQYNDFQSILKRN</sequence>
<organism evidence="1 2">
    <name type="scientific">Lindgomyces ingoldianus</name>
    <dbReference type="NCBI Taxonomy" id="673940"/>
    <lineage>
        <taxon>Eukaryota</taxon>
        <taxon>Fungi</taxon>
        <taxon>Dikarya</taxon>
        <taxon>Ascomycota</taxon>
        <taxon>Pezizomycotina</taxon>
        <taxon>Dothideomycetes</taxon>
        <taxon>Pleosporomycetidae</taxon>
        <taxon>Pleosporales</taxon>
        <taxon>Lindgomycetaceae</taxon>
        <taxon>Lindgomyces</taxon>
    </lineage>
</organism>
<accession>A0ACB6R9W4</accession>
<name>A0ACB6R9W4_9PLEO</name>
<dbReference type="EMBL" id="MU003496">
    <property type="protein sequence ID" value="KAF2475317.1"/>
    <property type="molecule type" value="Genomic_DNA"/>
</dbReference>
<dbReference type="Proteomes" id="UP000799755">
    <property type="component" value="Unassembled WGS sequence"/>
</dbReference>
<reference evidence="1" key="1">
    <citation type="journal article" date="2020" name="Stud. Mycol.">
        <title>101 Dothideomycetes genomes: a test case for predicting lifestyles and emergence of pathogens.</title>
        <authorList>
            <person name="Haridas S."/>
            <person name="Albert R."/>
            <person name="Binder M."/>
            <person name="Bloem J."/>
            <person name="Labutti K."/>
            <person name="Salamov A."/>
            <person name="Andreopoulos B."/>
            <person name="Baker S."/>
            <person name="Barry K."/>
            <person name="Bills G."/>
            <person name="Bluhm B."/>
            <person name="Cannon C."/>
            <person name="Castanera R."/>
            <person name="Culley D."/>
            <person name="Daum C."/>
            <person name="Ezra D."/>
            <person name="Gonzalez J."/>
            <person name="Henrissat B."/>
            <person name="Kuo A."/>
            <person name="Liang C."/>
            <person name="Lipzen A."/>
            <person name="Lutzoni F."/>
            <person name="Magnuson J."/>
            <person name="Mondo S."/>
            <person name="Nolan M."/>
            <person name="Ohm R."/>
            <person name="Pangilinan J."/>
            <person name="Park H.-J."/>
            <person name="Ramirez L."/>
            <person name="Alfaro M."/>
            <person name="Sun H."/>
            <person name="Tritt A."/>
            <person name="Yoshinaga Y."/>
            <person name="Zwiers L.-H."/>
            <person name="Turgeon B."/>
            <person name="Goodwin S."/>
            <person name="Spatafora J."/>
            <person name="Crous P."/>
            <person name="Grigoriev I."/>
        </authorList>
    </citation>
    <scope>NUCLEOTIDE SEQUENCE</scope>
    <source>
        <strain evidence="1">ATCC 200398</strain>
    </source>
</reference>
<comment type="caution">
    <text evidence="1">The sequence shown here is derived from an EMBL/GenBank/DDBJ whole genome shotgun (WGS) entry which is preliminary data.</text>
</comment>
<gene>
    <name evidence="1" type="ORF">BDR25DRAFT_350706</name>
</gene>
<evidence type="ECO:0000313" key="2">
    <source>
        <dbReference type="Proteomes" id="UP000799755"/>
    </source>
</evidence>
<protein>
    <submittedName>
        <fullName evidence="1">Uncharacterized protein</fullName>
    </submittedName>
</protein>
<proteinExistence type="predicted"/>